<sequence>MIKPAYLKKGDKVAIVCTARKFSHEEAKQAIALLESWGLEVVLGDTIGLDNYQLGGTDQQRASDFTKQLKDPNIKAIWCARGGYGTVRIIDDIDFSGFVDNPKWVIGFSDVTVLHSHIHNLGVETIHGLMAFSVEKSLVESRDSLYKSLFGEGLAYEIESDNSNRLGTAKGQLVGGNLSILYSLLGSKSSVDTKGKVLFIEDLDEYLYHIDRMMHNLKRNGMLEGLVGLVVGGMTDMHDNAIPFGYDAKQIILSITAEYDYPIVFNFPAGHGVSNLALNLGSQVHLKVDSDKVQLKFI</sequence>
<keyword evidence="3" id="KW-0645">Protease</keyword>
<dbReference type="PIRSF" id="PIRSF028757">
    <property type="entry name" value="LD-carboxypeptidase"/>
    <property type="match status" value="1"/>
</dbReference>
<dbReference type="SUPFAM" id="SSF52317">
    <property type="entry name" value="Class I glutamine amidotransferase-like"/>
    <property type="match status" value="1"/>
</dbReference>
<dbReference type="KEGG" id="mod:AS202_04685"/>
<dbReference type="SUPFAM" id="SSF141986">
    <property type="entry name" value="LD-carboxypeptidase A C-terminal domain-like"/>
    <property type="match status" value="1"/>
</dbReference>
<proteinExistence type="inferred from homology"/>
<reference evidence="6 7" key="1">
    <citation type="journal article" date="2016" name="J. Zhejiang Univ. Sci. B">
        <title>Antibiotic resistance mechanisms of Myroides sp.</title>
        <authorList>
            <person name="Hu S."/>
            <person name="Yuan S."/>
            <person name="Qu H."/>
            <person name="Jiang T."/>
            <person name="Zhou Y."/>
            <person name="Wang M."/>
            <person name="Ming D."/>
        </authorList>
    </citation>
    <scope>NUCLEOTIDE SEQUENCE [LARGE SCALE GENOMIC DNA]</scope>
    <source>
        <strain evidence="6 7">PR63039</strain>
    </source>
</reference>
<keyword evidence="2" id="KW-0121">Carboxypeptidase</keyword>
<dbReference type="RefSeq" id="WP_006259901.1">
    <property type="nucleotide sequence ID" value="NZ_BCMQ01000009.1"/>
</dbReference>
<dbReference type="Proteomes" id="UP000069030">
    <property type="component" value="Chromosome"/>
</dbReference>
<dbReference type="InterPro" id="IPR040921">
    <property type="entry name" value="Peptidase_S66C"/>
</dbReference>
<dbReference type="InterPro" id="IPR027461">
    <property type="entry name" value="Carboxypeptidase_A_C_sf"/>
</dbReference>
<dbReference type="GO" id="GO:0006508">
    <property type="term" value="P:proteolysis"/>
    <property type="evidence" value="ECO:0007669"/>
    <property type="project" value="UniProtKB-KW"/>
</dbReference>
<dbReference type="Pfam" id="PF02016">
    <property type="entry name" value="Peptidase_S66"/>
    <property type="match status" value="1"/>
</dbReference>
<name>A0A0S7EBT8_9FLAO</name>
<organism evidence="6 7">
    <name type="scientific">Myroides odoratimimus</name>
    <dbReference type="NCBI Taxonomy" id="76832"/>
    <lineage>
        <taxon>Bacteria</taxon>
        <taxon>Pseudomonadati</taxon>
        <taxon>Bacteroidota</taxon>
        <taxon>Flavobacteriia</taxon>
        <taxon>Flavobacteriales</taxon>
        <taxon>Flavobacteriaceae</taxon>
        <taxon>Myroides</taxon>
    </lineage>
</organism>
<dbReference type="Gene3D" id="3.40.50.10740">
    <property type="entry name" value="Class I glutamine amidotransferase-like"/>
    <property type="match status" value="1"/>
</dbReference>
<evidence type="ECO:0000256" key="1">
    <source>
        <dbReference type="ARBA" id="ARBA00010233"/>
    </source>
</evidence>
<dbReference type="InterPro" id="IPR029062">
    <property type="entry name" value="Class_I_gatase-like"/>
</dbReference>
<dbReference type="InterPro" id="IPR027478">
    <property type="entry name" value="LdcA_N"/>
</dbReference>
<evidence type="ECO:0000256" key="3">
    <source>
        <dbReference type="ARBA" id="ARBA00022670"/>
    </source>
</evidence>
<dbReference type="GO" id="GO:0008236">
    <property type="term" value="F:serine-type peptidase activity"/>
    <property type="evidence" value="ECO:0007669"/>
    <property type="project" value="UniProtKB-KW"/>
</dbReference>
<dbReference type="Pfam" id="PF17676">
    <property type="entry name" value="Peptidase_S66C"/>
    <property type="match status" value="1"/>
</dbReference>
<dbReference type="AlphaFoldDB" id="A0A0S7EBT8"/>
<protein>
    <submittedName>
        <fullName evidence="6">LD-carboxypeptidase</fullName>
    </submittedName>
</protein>
<comment type="similarity">
    <text evidence="1">Belongs to the peptidase S66 family.</text>
</comment>
<dbReference type="PANTHER" id="PTHR30237:SF2">
    <property type="entry name" value="MUREIN TETRAPEPTIDE CARBOXYPEPTIDASE"/>
    <property type="match status" value="1"/>
</dbReference>
<keyword evidence="5" id="KW-0720">Serine protease</keyword>
<dbReference type="EMBL" id="CP013690">
    <property type="protein sequence ID" value="ALU25490.1"/>
    <property type="molecule type" value="Genomic_DNA"/>
</dbReference>
<evidence type="ECO:0000256" key="4">
    <source>
        <dbReference type="ARBA" id="ARBA00022801"/>
    </source>
</evidence>
<dbReference type="CDD" id="cd07025">
    <property type="entry name" value="Peptidase_S66"/>
    <property type="match status" value="1"/>
</dbReference>
<keyword evidence="4" id="KW-0378">Hydrolase</keyword>
<evidence type="ECO:0000256" key="5">
    <source>
        <dbReference type="ARBA" id="ARBA00022825"/>
    </source>
</evidence>
<dbReference type="GO" id="GO:0004180">
    <property type="term" value="F:carboxypeptidase activity"/>
    <property type="evidence" value="ECO:0007669"/>
    <property type="project" value="UniProtKB-KW"/>
</dbReference>
<dbReference type="eggNOG" id="COG1619">
    <property type="taxonomic scope" value="Bacteria"/>
</dbReference>
<evidence type="ECO:0000256" key="2">
    <source>
        <dbReference type="ARBA" id="ARBA00022645"/>
    </source>
</evidence>
<dbReference type="InterPro" id="IPR003507">
    <property type="entry name" value="S66_fam"/>
</dbReference>
<gene>
    <name evidence="6" type="ORF">AS202_04685</name>
</gene>
<dbReference type="Gene3D" id="3.50.30.60">
    <property type="entry name" value="LD-carboxypeptidase A C-terminal domain-like"/>
    <property type="match status" value="1"/>
</dbReference>
<evidence type="ECO:0000313" key="7">
    <source>
        <dbReference type="Proteomes" id="UP000069030"/>
    </source>
</evidence>
<dbReference type="PANTHER" id="PTHR30237">
    <property type="entry name" value="MURAMOYLTETRAPEPTIDE CARBOXYPEPTIDASE"/>
    <property type="match status" value="1"/>
</dbReference>
<dbReference type="InterPro" id="IPR040449">
    <property type="entry name" value="Peptidase_S66_N"/>
</dbReference>
<evidence type="ECO:0000313" key="6">
    <source>
        <dbReference type="EMBL" id="ALU25490.1"/>
    </source>
</evidence>
<accession>A0A0S7EBT8</accession>